<evidence type="ECO:0000313" key="2">
    <source>
        <dbReference type="Proteomes" id="UP000025231"/>
    </source>
</evidence>
<protein>
    <submittedName>
        <fullName evidence="1">Transposase</fullName>
    </submittedName>
</protein>
<organism evidence="1 2">
    <name type="scientific">Escherichia coli O145:H28 (strain RM12581)</name>
    <dbReference type="NCBI Taxonomy" id="1248823"/>
    <lineage>
        <taxon>Bacteria</taxon>
        <taxon>Pseudomonadati</taxon>
        <taxon>Pseudomonadota</taxon>
        <taxon>Gammaproteobacteria</taxon>
        <taxon>Enterobacterales</taxon>
        <taxon>Enterobacteriaceae</taxon>
        <taxon>Escherichia</taxon>
    </lineage>
</organism>
<accession>A0ABC7ZTV8</accession>
<evidence type="ECO:0000313" key="1">
    <source>
        <dbReference type="EMBL" id="AHY71337.1"/>
    </source>
</evidence>
<dbReference type="EMBL" id="CP007136">
    <property type="protein sequence ID" value="AHY71337.1"/>
    <property type="molecule type" value="Genomic_DNA"/>
</dbReference>
<reference evidence="1 2" key="1">
    <citation type="journal article" date="2014" name="Genome Announc.">
        <title>Complete Genome Sequences of Two Escherichia coli O145:H28 Outbreak Strains of Food Origin.</title>
        <authorList>
            <person name="Cooper K.K."/>
            <person name="Mandrell R.E."/>
            <person name="Louie J.W."/>
            <person name="Korlach J."/>
            <person name="Clark T.A."/>
            <person name="Parker C.T."/>
            <person name="Huynh S."/>
            <person name="Chain P.S."/>
            <person name="Ahmed S."/>
            <person name="Carter M.Q."/>
        </authorList>
    </citation>
    <scope>NUCLEOTIDE SEQUENCE [LARGE SCALE GENOMIC DNA]</scope>
    <source>
        <strain evidence="1 2">RM12581</strain>
    </source>
</reference>
<proteinExistence type="predicted"/>
<gene>
    <name evidence="1" type="ORF">ECRM12581_14035</name>
</gene>
<name>A0ABC7ZTV8_ECOLR</name>
<sequence>MELVKSGVAGNPGGFTEMDDAVEGLVYGNEPLYYRIR</sequence>
<dbReference type="Proteomes" id="UP000025231">
    <property type="component" value="Chromosome"/>
</dbReference>
<dbReference type="AlphaFoldDB" id="A0ABC7ZTV8"/>